<evidence type="ECO:0000313" key="2">
    <source>
        <dbReference type="Proteomes" id="UP000045840"/>
    </source>
</evidence>
<dbReference type="EMBL" id="CQAZ01000186">
    <property type="protein sequence ID" value="CNI82202.1"/>
    <property type="molecule type" value="Genomic_DNA"/>
</dbReference>
<organism evidence="1 2">
    <name type="scientific">Yersinia pekkanenii</name>
    <dbReference type="NCBI Taxonomy" id="1288385"/>
    <lineage>
        <taxon>Bacteria</taxon>
        <taxon>Pseudomonadati</taxon>
        <taxon>Pseudomonadota</taxon>
        <taxon>Gammaproteobacteria</taxon>
        <taxon>Enterobacterales</taxon>
        <taxon>Yersiniaceae</taxon>
        <taxon>Yersinia</taxon>
    </lineage>
</organism>
<reference evidence="2" key="1">
    <citation type="submission" date="2015-03" db="EMBL/GenBank/DDBJ databases">
        <authorList>
            <consortium name="Pathogen Informatics"/>
        </authorList>
    </citation>
    <scope>NUCLEOTIDE SEQUENCE [LARGE SCALE GENOMIC DNA]</scope>
    <source>
        <strain evidence="2">A125KOH2</strain>
    </source>
</reference>
<accession>A0A0T9RST2</accession>
<name>A0A0T9RST2_9GAMM</name>
<sequence length="36" mass="4222">MITIVFFILILGKIPQRKKTINEPKISIFIVHNDQL</sequence>
<gene>
    <name evidence="1" type="ORF">ERS008529_04935</name>
</gene>
<dbReference type="Proteomes" id="UP000045840">
    <property type="component" value="Unassembled WGS sequence"/>
</dbReference>
<proteinExistence type="predicted"/>
<dbReference type="AlphaFoldDB" id="A0A0T9RST2"/>
<evidence type="ECO:0000313" key="1">
    <source>
        <dbReference type="EMBL" id="CNI82202.1"/>
    </source>
</evidence>
<protein>
    <submittedName>
        <fullName evidence="1">Uncharacterized protein</fullName>
    </submittedName>
</protein>